<reference evidence="3" key="1">
    <citation type="journal article" date="2019" name="Int. J. Syst. Evol. Microbiol.">
        <title>The Global Catalogue of Microorganisms (GCM) 10K type strain sequencing project: providing services to taxonomists for standard genome sequencing and annotation.</title>
        <authorList>
            <consortium name="The Broad Institute Genomics Platform"/>
            <consortium name="The Broad Institute Genome Sequencing Center for Infectious Disease"/>
            <person name="Wu L."/>
            <person name="Ma J."/>
        </authorList>
    </citation>
    <scope>NUCLEOTIDE SEQUENCE [LARGE SCALE GENOMIC DNA]</scope>
    <source>
        <strain evidence="3">JCM 6922</strain>
    </source>
</reference>
<organism evidence="2 3">
    <name type="scientific">Streptomyces glaucus</name>
    <dbReference type="NCBI Taxonomy" id="284029"/>
    <lineage>
        <taxon>Bacteria</taxon>
        <taxon>Bacillati</taxon>
        <taxon>Actinomycetota</taxon>
        <taxon>Actinomycetes</taxon>
        <taxon>Kitasatosporales</taxon>
        <taxon>Streptomycetaceae</taxon>
        <taxon>Streptomyces</taxon>
    </lineage>
</organism>
<accession>A0ABP5X3G5</accession>
<sequence length="50" mass="5944">MPRRNSNVDRSRYQLPVESVDLTRVEKTPDLPPLPRKAADRRRAMRVRGW</sequence>
<dbReference type="RefSeq" id="WP_344604400.1">
    <property type="nucleotide sequence ID" value="NZ_BAAATK010000021.1"/>
</dbReference>
<proteinExistence type="predicted"/>
<dbReference type="EMBL" id="BAAATK010000021">
    <property type="protein sequence ID" value="GAA2441360.1"/>
    <property type="molecule type" value="Genomic_DNA"/>
</dbReference>
<evidence type="ECO:0000313" key="2">
    <source>
        <dbReference type="EMBL" id="GAA2441360.1"/>
    </source>
</evidence>
<evidence type="ECO:0000256" key="1">
    <source>
        <dbReference type="SAM" id="MobiDB-lite"/>
    </source>
</evidence>
<name>A0ABP5X3G5_9ACTN</name>
<dbReference type="Proteomes" id="UP001500460">
    <property type="component" value="Unassembled WGS sequence"/>
</dbReference>
<feature type="region of interest" description="Disordered" evidence="1">
    <location>
        <begin position="1"/>
        <end position="50"/>
    </location>
</feature>
<evidence type="ECO:0000313" key="3">
    <source>
        <dbReference type="Proteomes" id="UP001500460"/>
    </source>
</evidence>
<gene>
    <name evidence="2" type="ORF">GCM10010421_35080</name>
</gene>
<comment type="caution">
    <text evidence="2">The sequence shown here is derived from an EMBL/GenBank/DDBJ whole genome shotgun (WGS) entry which is preliminary data.</text>
</comment>
<protein>
    <submittedName>
        <fullName evidence="2">Uncharacterized protein</fullName>
    </submittedName>
</protein>
<keyword evidence="3" id="KW-1185">Reference proteome</keyword>
<feature type="compositionally biased region" description="Basic and acidic residues" evidence="1">
    <location>
        <begin position="1"/>
        <end position="12"/>
    </location>
</feature>